<proteinExistence type="predicted"/>
<evidence type="ECO:0000313" key="4">
    <source>
        <dbReference type="EMBL" id="ORC34440.1"/>
    </source>
</evidence>
<keyword evidence="1 2" id="KW-0597">Phosphoprotein</keyword>
<name>A0A1Y1RW90_9SPIO</name>
<feature type="modified residue" description="4-aspartylphosphate" evidence="2">
    <location>
        <position position="53"/>
    </location>
</feature>
<evidence type="ECO:0000259" key="3">
    <source>
        <dbReference type="PROSITE" id="PS50110"/>
    </source>
</evidence>
<comment type="caution">
    <text evidence="4">The sequence shown here is derived from an EMBL/GenBank/DDBJ whole genome shotgun (WGS) entry which is preliminary data.</text>
</comment>
<dbReference type="GO" id="GO:0000160">
    <property type="term" value="P:phosphorelay signal transduction system"/>
    <property type="evidence" value="ECO:0007669"/>
    <property type="project" value="InterPro"/>
</dbReference>
<dbReference type="AlphaFoldDB" id="A0A1Y1RW90"/>
<evidence type="ECO:0000313" key="5">
    <source>
        <dbReference type="Proteomes" id="UP000192343"/>
    </source>
</evidence>
<protein>
    <submittedName>
        <fullName evidence="4">Two-component system response regulator</fullName>
    </submittedName>
</protein>
<dbReference type="SMART" id="SM00448">
    <property type="entry name" value="REC"/>
    <property type="match status" value="1"/>
</dbReference>
<sequence>MNGVLIVDDLEFMRTALREILDKAGIPVVGEACNGIQGVEFYSRLNPEVVLLDITMPEMDGLAALRRIRKDDPSARIIMCSALGQESTILKAIRYGARDFVVKPFKPERIVSAVKKALPG</sequence>
<gene>
    <name evidence="4" type="ORF">B4O97_12420</name>
</gene>
<keyword evidence="5" id="KW-1185">Reference proteome</keyword>
<dbReference type="PROSITE" id="PS50110">
    <property type="entry name" value="RESPONSE_REGULATORY"/>
    <property type="match status" value="1"/>
</dbReference>
<dbReference type="Gene3D" id="3.40.50.2300">
    <property type="match status" value="1"/>
</dbReference>
<dbReference type="RefSeq" id="WP_083051251.1">
    <property type="nucleotide sequence ID" value="NZ_CAXXQO010000004.1"/>
</dbReference>
<dbReference type="PANTHER" id="PTHR44591">
    <property type="entry name" value="STRESS RESPONSE REGULATOR PROTEIN 1"/>
    <property type="match status" value="1"/>
</dbReference>
<dbReference type="STRING" id="1963862.B4O97_12420"/>
<dbReference type="InterPro" id="IPR011006">
    <property type="entry name" value="CheY-like_superfamily"/>
</dbReference>
<dbReference type="SUPFAM" id="SSF52172">
    <property type="entry name" value="CheY-like"/>
    <property type="match status" value="1"/>
</dbReference>
<evidence type="ECO:0000256" key="2">
    <source>
        <dbReference type="PROSITE-ProRule" id="PRU00169"/>
    </source>
</evidence>
<dbReference type="InterPro" id="IPR050595">
    <property type="entry name" value="Bact_response_regulator"/>
</dbReference>
<evidence type="ECO:0000256" key="1">
    <source>
        <dbReference type="ARBA" id="ARBA00022553"/>
    </source>
</evidence>
<dbReference type="PANTHER" id="PTHR44591:SF3">
    <property type="entry name" value="RESPONSE REGULATORY DOMAIN-CONTAINING PROTEIN"/>
    <property type="match status" value="1"/>
</dbReference>
<dbReference type="OrthoDB" id="9790669at2"/>
<dbReference type="EMBL" id="MWQY01000013">
    <property type="protein sequence ID" value="ORC34440.1"/>
    <property type="molecule type" value="Genomic_DNA"/>
</dbReference>
<dbReference type="Proteomes" id="UP000192343">
    <property type="component" value="Unassembled WGS sequence"/>
</dbReference>
<dbReference type="Pfam" id="PF00072">
    <property type="entry name" value="Response_reg"/>
    <property type="match status" value="1"/>
</dbReference>
<organism evidence="4 5">
    <name type="scientific">Marispirochaeta aestuarii</name>
    <dbReference type="NCBI Taxonomy" id="1963862"/>
    <lineage>
        <taxon>Bacteria</taxon>
        <taxon>Pseudomonadati</taxon>
        <taxon>Spirochaetota</taxon>
        <taxon>Spirochaetia</taxon>
        <taxon>Spirochaetales</taxon>
        <taxon>Spirochaetaceae</taxon>
        <taxon>Marispirochaeta</taxon>
    </lineage>
</organism>
<feature type="domain" description="Response regulatory" evidence="3">
    <location>
        <begin position="3"/>
        <end position="118"/>
    </location>
</feature>
<accession>A0A1Y1RW90</accession>
<reference evidence="4 5" key="1">
    <citation type="submission" date="2017-03" db="EMBL/GenBank/DDBJ databases">
        <title>Draft Genome sequence of Marispirochaeta sp. strain JC444.</title>
        <authorList>
            <person name="Shivani Y."/>
            <person name="Subhash Y."/>
            <person name="Sasikala C."/>
            <person name="Ramana C."/>
        </authorList>
    </citation>
    <scope>NUCLEOTIDE SEQUENCE [LARGE SCALE GENOMIC DNA]</scope>
    <source>
        <strain evidence="4 5">JC444</strain>
    </source>
</reference>
<dbReference type="InterPro" id="IPR001789">
    <property type="entry name" value="Sig_transdc_resp-reg_receiver"/>
</dbReference>